<name>A1ZTG3_MICM2</name>
<comment type="caution">
    <text evidence="3">The sequence shown here is derived from an EMBL/GenBank/DDBJ whole genome shotgun (WGS) entry which is preliminary data.</text>
</comment>
<dbReference type="RefSeq" id="WP_002701196.1">
    <property type="nucleotide sequence ID" value="NZ_AAWS01000035.1"/>
</dbReference>
<dbReference type="Pfam" id="PF01497">
    <property type="entry name" value="Peripla_BP_2"/>
    <property type="match status" value="1"/>
</dbReference>
<dbReference type="Gene3D" id="3.40.50.1980">
    <property type="entry name" value="Nitrogenase molybdenum iron protein domain"/>
    <property type="match status" value="2"/>
</dbReference>
<proteinExistence type="predicted"/>
<organism evidence="3 4">
    <name type="scientific">Microscilla marina ATCC 23134</name>
    <dbReference type="NCBI Taxonomy" id="313606"/>
    <lineage>
        <taxon>Bacteria</taxon>
        <taxon>Pseudomonadati</taxon>
        <taxon>Bacteroidota</taxon>
        <taxon>Cytophagia</taxon>
        <taxon>Cytophagales</taxon>
        <taxon>Microscillaceae</taxon>
        <taxon>Microscilla</taxon>
    </lineage>
</organism>
<dbReference type="InterPro" id="IPR054828">
    <property type="entry name" value="Vit_B12_bind_prot"/>
</dbReference>
<dbReference type="OrthoDB" id="9816357at2"/>
<evidence type="ECO:0000313" key="4">
    <source>
        <dbReference type="Proteomes" id="UP000004095"/>
    </source>
</evidence>
<evidence type="ECO:0000256" key="1">
    <source>
        <dbReference type="ARBA" id="ARBA00022729"/>
    </source>
</evidence>
<gene>
    <name evidence="3" type="ORF">M23134_04663</name>
</gene>
<dbReference type="AlphaFoldDB" id="A1ZTG3"/>
<dbReference type="PROSITE" id="PS50983">
    <property type="entry name" value="FE_B12_PBP"/>
    <property type="match status" value="1"/>
</dbReference>
<evidence type="ECO:0000313" key="3">
    <source>
        <dbReference type="EMBL" id="EAY26385.1"/>
    </source>
</evidence>
<protein>
    <submittedName>
        <fullName evidence="3">Periplasmic binding protein</fullName>
    </submittedName>
</protein>
<dbReference type="EMBL" id="AAWS01000035">
    <property type="protein sequence ID" value="EAY26385.1"/>
    <property type="molecule type" value="Genomic_DNA"/>
</dbReference>
<reference evidence="3 4" key="1">
    <citation type="submission" date="2007-01" db="EMBL/GenBank/DDBJ databases">
        <authorList>
            <person name="Haygood M."/>
            <person name="Podell S."/>
            <person name="Anderson C."/>
            <person name="Hopkinson B."/>
            <person name="Roe K."/>
            <person name="Barbeau K."/>
            <person name="Gaasterland T."/>
            <person name="Ferriera S."/>
            <person name="Johnson J."/>
            <person name="Kravitz S."/>
            <person name="Beeson K."/>
            <person name="Sutton G."/>
            <person name="Rogers Y.-H."/>
            <person name="Friedman R."/>
            <person name="Frazier M."/>
            <person name="Venter J.C."/>
        </authorList>
    </citation>
    <scope>NUCLEOTIDE SEQUENCE [LARGE SCALE GENOMIC DNA]</scope>
    <source>
        <strain evidence="3 4">ATCC 23134</strain>
    </source>
</reference>
<dbReference type="InterPro" id="IPR002491">
    <property type="entry name" value="ABC_transptr_periplasmic_BD"/>
</dbReference>
<dbReference type="Proteomes" id="UP000004095">
    <property type="component" value="Unassembled WGS sequence"/>
</dbReference>
<dbReference type="PANTHER" id="PTHR30535:SF35">
    <property type="entry name" value="PERIPLASMIC BINDING PROTEIN"/>
    <property type="match status" value="1"/>
</dbReference>
<accession>A1ZTG3</accession>
<dbReference type="PANTHER" id="PTHR30535">
    <property type="entry name" value="VITAMIN B12-BINDING PROTEIN"/>
    <property type="match status" value="1"/>
</dbReference>
<keyword evidence="1" id="KW-0732">Signal</keyword>
<dbReference type="SUPFAM" id="SSF53807">
    <property type="entry name" value="Helical backbone' metal receptor"/>
    <property type="match status" value="1"/>
</dbReference>
<dbReference type="NCBIfam" id="NF038402">
    <property type="entry name" value="TroA_like"/>
    <property type="match status" value="1"/>
</dbReference>
<feature type="domain" description="Fe/B12 periplasmic-binding" evidence="2">
    <location>
        <begin position="20"/>
        <end position="264"/>
    </location>
</feature>
<sequence length="264" mass="30175">MPVFTDQMQRKVTIADSPQRIVSLVPSQTELLFDLGLQDQIVGITKFCVHPKALCAAKTHIGGTKNFHFDRIEALKPDLIIGNKEENYQEGIDTLAKKYPVWMSDIFTLNDALQMMQQLSEITQTSPRAQVLIQQIKDQFEAFVLPDQAFSAKVAYFIWRKPYMVAGSQNFIDEMIKHCGWQNVFAHQPRYPVVNPEQLAAQSPDIILLSSEPYPFKQKHLEEFKQICPQAKVLLVDGELFSWYGSRLRLAPAYFGQLLNEVVV</sequence>
<dbReference type="InterPro" id="IPR050902">
    <property type="entry name" value="ABC_Transporter_SBP"/>
</dbReference>
<evidence type="ECO:0000259" key="2">
    <source>
        <dbReference type="PROSITE" id="PS50983"/>
    </source>
</evidence>
<keyword evidence="4" id="KW-1185">Reference proteome</keyword>
<dbReference type="eggNOG" id="COG0614">
    <property type="taxonomic scope" value="Bacteria"/>
</dbReference>